<dbReference type="EMBL" id="JPOS01000016">
    <property type="protein sequence ID" value="KGE88759.1"/>
    <property type="molecule type" value="Genomic_DNA"/>
</dbReference>
<keyword evidence="3" id="KW-1185">Reference proteome</keyword>
<dbReference type="InterPro" id="IPR026444">
    <property type="entry name" value="Secre_tail"/>
</dbReference>
<proteinExistence type="predicted"/>
<reference evidence="2 3" key="1">
    <citation type="journal article" date="2014" name="Int. J. Syst. Evol. Microbiol.">
        <title>Phaeodactylibacter xiamenensis gen. nov., sp. nov., a member of the family Saprospiraceae isolated from the marine alga Phaeodactylum tricornutum.</title>
        <authorList>
            <person name="Chen Z.Jr."/>
            <person name="Lei X."/>
            <person name="Lai Q."/>
            <person name="Li Y."/>
            <person name="Zhang B."/>
            <person name="Zhang J."/>
            <person name="Zhang H."/>
            <person name="Yang L."/>
            <person name="Zheng W."/>
            <person name="Tian Y."/>
            <person name="Yu Z."/>
            <person name="Xu H.Jr."/>
            <person name="Zheng T."/>
        </authorList>
    </citation>
    <scope>NUCLEOTIDE SEQUENCE [LARGE SCALE GENOMIC DNA]</scope>
    <source>
        <strain evidence="2 3">KD52</strain>
    </source>
</reference>
<sequence length="511" mass="55892">MKHWLHQILLPVFLLTLYNGNTQEHDYGWIIGYNSESAPGYEGMILDFNNSPMQVKDYAINANLFISSACIADEDGNPLFYTNGCSVFTSTGAVMENGDSLNFGAVYEEHCEGVRFSYTAGRQSSLILPMPGSDSLYYLFHKRIIYQEEPVFDVITDRILYSVVDMSANQGLGRVVEKNVALFEEPTVYGELTAVKHANGEDWWIVNALDQSDEYVFFLFDSSGPYFSHTQVLGDSSSFAGSGGGQANFSPDGRYYARYSADGLFLMEFDRQAGVLNAFQHIPIPDVNALGGVAFSPNSELCYVSAFDTIMQFDLMAPDIEASGTVVAVYDGFIDLFAITFGNLQLGPDCKIYCNVFATVPYLHVIHQPNQRGTACQVEQRGVILPYRNYSMLPHFPNYRLGPLIPGEAPPPPCETVVSTPTVPPQAGAGFSLYPNPSSGLTTVEFSTPLSGRANVTLYSLQGQPVLQQTAGEGAQHVLLETVTLPSGTYFCRVTGVDGSTGVKKLVITGR</sequence>
<dbReference type="Proteomes" id="UP000029736">
    <property type="component" value="Unassembled WGS sequence"/>
</dbReference>
<organism evidence="2 3">
    <name type="scientific">Phaeodactylibacter xiamenensis</name>
    <dbReference type="NCBI Taxonomy" id="1524460"/>
    <lineage>
        <taxon>Bacteria</taxon>
        <taxon>Pseudomonadati</taxon>
        <taxon>Bacteroidota</taxon>
        <taxon>Saprospiria</taxon>
        <taxon>Saprospirales</taxon>
        <taxon>Haliscomenobacteraceae</taxon>
        <taxon>Phaeodactylibacter</taxon>
    </lineage>
</organism>
<evidence type="ECO:0000313" key="3">
    <source>
        <dbReference type="Proteomes" id="UP000029736"/>
    </source>
</evidence>
<evidence type="ECO:0000259" key="1">
    <source>
        <dbReference type="Pfam" id="PF18962"/>
    </source>
</evidence>
<dbReference type="NCBIfam" id="TIGR04183">
    <property type="entry name" value="Por_Secre_tail"/>
    <property type="match status" value="1"/>
</dbReference>
<feature type="domain" description="Secretion system C-terminal sorting" evidence="1">
    <location>
        <begin position="433"/>
        <end position="508"/>
    </location>
</feature>
<protein>
    <recommendedName>
        <fullName evidence="1">Secretion system C-terminal sorting domain-containing protein</fullName>
    </recommendedName>
</protein>
<evidence type="ECO:0000313" key="2">
    <source>
        <dbReference type="EMBL" id="KGE88759.1"/>
    </source>
</evidence>
<gene>
    <name evidence="2" type="ORF">IX84_06340</name>
</gene>
<dbReference type="SUPFAM" id="SSF82171">
    <property type="entry name" value="DPP6 N-terminal domain-like"/>
    <property type="match status" value="1"/>
</dbReference>
<dbReference type="OrthoDB" id="9765926at2"/>
<comment type="caution">
    <text evidence="2">The sequence shown here is derived from an EMBL/GenBank/DDBJ whole genome shotgun (WGS) entry which is preliminary data.</text>
</comment>
<dbReference type="RefSeq" id="WP_044217582.1">
    <property type="nucleotide sequence ID" value="NZ_JBKAGJ010000001.1"/>
</dbReference>
<name>A0A098S850_9BACT</name>
<dbReference type="Pfam" id="PF18962">
    <property type="entry name" value="Por_Secre_tail"/>
    <property type="match status" value="1"/>
</dbReference>
<dbReference type="STRING" id="1524460.IX84_06340"/>
<dbReference type="AlphaFoldDB" id="A0A098S850"/>
<accession>A0A098S850</accession>